<keyword evidence="7" id="KW-1015">Disulfide bond</keyword>
<dbReference type="Proteomes" id="UP000294927">
    <property type="component" value="Unassembled WGS sequence"/>
</dbReference>
<dbReference type="InterPro" id="IPR036922">
    <property type="entry name" value="Rieske_2Fe-2S_sf"/>
</dbReference>
<keyword evidence="3" id="KW-0001">2Fe-2S</keyword>
<dbReference type="Pfam" id="PF00355">
    <property type="entry name" value="Rieske"/>
    <property type="match status" value="2"/>
</dbReference>
<dbReference type="FunFam" id="2.102.10.10:FF:000016">
    <property type="entry name" value="Nitrite reductase/ring-hydroxylating ferredoxin subunit"/>
    <property type="match status" value="1"/>
</dbReference>
<feature type="signal peptide" evidence="11">
    <location>
        <begin position="1"/>
        <end position="24"/>
    </location>
</feature>
<dbReference type="GO" id="GO:0046872">
    <property type="term" value="F:metal ion binding"/>
    <property type="evidence" value="ECO:0007669"/>
    <property type="project" value="UniProtKB-KW"/>
</dbReference>
<evidence type="ECO:0000256" key="9">
    <source>
        <dbReference type="ARBA" id="ARBA00034078"/>
    </source>
</evidence>
<dbReference type="GO" id="GO:0016705">
    <property type="term" value="F:oxidoreductase activity, acting on paired donors, with incorporation or reduction of molecular oxygen"/>
    <property type="evidence" value="ECO:0007669"/>
    <property type="project" value="UniProtKB-ARBA"/>
</dbReference>
<dbReference type="PRINTS" id="PR00162">
    <property type="entry name" value="RIESKE"/>
</dbReference>
<evidence type="ECO:0000256" key="1">
    <source>
        <dbReference type="ARBA" id="ARBA00002494"/>
    </source>
</evidence>
<dbReference type="PROSITE" id="PS51257">
    <property type="entry name" value="PROKAR_LIPOPROTEIN"/>
    <property type="match status" value="1"/>
</dbReference>
<gene>
    <name evidence="13" type="ORF">CLV71_103651</name>
</gene>
<organism evidence="13 14">
    <name type="scientific">Actinophytocola oryzae</name>
    <dbReference type="NCBI Taxonomy" id="502181"/>
    <lineage>
        <taxon>Bacteria</taxon>
        <taxon>Bacillati</taxon>
        <taxon>Actinomycetota</taxon>
        <taxon>Actinomycetes</taxon>
        <taxon>Pseudonocardiales</taxon>
        <taxon>Pseudonocardiaceae</taxon>
    </lineage>
</organism>
<dbReference type="RefSeq" id="WP_243866347.1">
    <property type="nucleotide sequence ID" value="NZ_SOCP01000003.1"/>
</dbReference>
<dbReference type="Gene3D" id="2.102.10.10">
    <property type="entry name" value="Rieske [2Fe-2S] iron-sulphur domain"/>
    <property type="match status" value="2"/>
</dbReference>
<dbReference type="InterPro" id="IPR005805">
    <property type="entry name" value="Rieske_Fe-S_prot_C"/>
</dbReference>
<evidence type="ECO:0000256" key="4">
    <source>
        <dbReference type="ARBA" id="ARBA00022723"/>
    </source>
</evidence>
<evidence type="ECO:0000256" key="3">
    <source>
        <dbReference type="ARBA" id="ARBA00022714"/>
    </source>
</evidence>
<comment type="function">
    <text evidence="1">Iron-sulfur subunit of the cytochrome bc1 complex, an essential component of the respiratory electron transport chain required for ATP synthesis. The bc1 complex catalyzes the oxidation of menaquinol and the reduction of cytochrome c in the respiratory chain. The bc1 complex operates through a Q-cycle mechanism that couples electron transfer to generation of the proton gradient that drives ATP synthesis.</text>
</comment>
<evidence type="ECO:0000313" key="14">
    <source>
        <dbReference type="Proteomes" id="UP000294927"/>
    </source>
</evidence>
<dbReference type="CDD" id="cd03467">
    <property type="entry name" value="Rieske"/>
    <property type="match status" value="2"/>
</dbReference>
<evidence type="ECO:0000313" key="13">
    <source>
        <dbReference type="EMBL" id="TDV55410.1"/>
    </source>
</evidence>
<evidence type="ECO:0000256" key="5">
    <source>
        <dbReference type="ARBA" id="ARBA00023004"/>
    </source>
</evidence>
<dbReference type="PROSITE" id="PS51296">
    <property type="entry name" value="RIESKE"/>
    <property type="match status" value="2"/>
</dbReference>
<keyword evidence="4" id="KW-0479">Metal-binding</keyword>
<dbReference type="EMBL" id="SOCP01000003">
    <property type="protein sequence ID" value="TDV55410.1"/>
    <property type="molecule type" value="Genomic_DNA"/>
</dbReference>
<protein>
    <recommendedName>
        <fullName evidence="2">Cytochrome bc1 complex Rieske iron-sulfur subunit</fullName>
    </recommendedName>
    <alternativeName>
        <fullName evidence="8">Cytochrome bc1 reductase complex subunit QcrA</fullName>
    </alternativeName>
</protein>
<dbReference type="GO" id="GO:0051537">
    <property type="term" value="F:2 iron, 2 sulfur cluster binding"/>
    <property type="evidence" value="ECO:0007669"/>
    <property type="project" value="UniProtKB-KW"/>
</dbReference>
<evidence type="ECO:0000256" key="10">
    <source>
        <dbReference type="SAM" id="MobiDB-lite"/>
    </source>
</evidence>
<dbReference type="AlphaFoldDB" id="A0A4R7VYZ3"/>
<evidence type="ECO:0000256" key="2">
    <source>
        <dbReference type="ARBA" id="ARBA00015816"/>
    </source>
</evidence>
<evidence type="ECO:0000256" key="11">
    <source>
        <dbReference type="SAM" id="SignalP"/>
    </source>
</evidence>
<accession>A0A4R7VYZ3</accession>
<keyword evidence="14" id="KW-1185">Reference proteome</keyword>
<reference evidence="13 14" key="1">
    <citation type="submission" date="2019-03" db="EMBL/GenBank/DDBJ databases">
        <title>Genomic Encyclopedia of Archaeal and Bacterial Type Strains, Phase II (KMG-II): from individual species to whole genera.</title>
        <authorList>
            <person name="Goeker M."/>
        </authorList>
    </citation>
    <scope>NUCLEOTIDE SEQUENCE [LARGE SCALE GENOMIC DNA]</scope>
    <source>
        <strain evidence="13 14">DSM 45499</strain>
    </source>
</reference>
<dbReference type="GO" id="GO:0016020">
    <property type="term" value="C:membrane"/>
    <property type="evidence" value="ECO:0007669"/>
    <property type="project" value="InterPro"/>
</dbReference>
<proteinExistence type="predicted"/>
<evidence type="ECO:0000256" key="8">
    <source>
        <dbReference type="ARBA" id="ARBA00029586"/>
    </source>
</evidence>
<dbReference type="GO" id="GO:0004497">
    <property type="term" value="F:monooxygenase activity"/>
    <property type="evidence" value="ECO:0007669"/>
    <property type="project" value="UniProtKB-ARBA"/>
</dbReference>
<dbReference type="PANTHER" id="PTHR10134">
    <property type="entry name" value="CYTOCHROME B-C1 COMPLEX SUBUNIT RIESKE, MITOCHONDRIAL"/>
    <property type="match status" value="1"/>
</dbReference>
<dbReference type="SUPFAM" id="SSF50022">
    <property type="entry name" value="ISP domain"/>
    <property type="match status" value="2"/>
</dbReference>
<comment type="caution">
    <text evidence="13">The sequence shown here is derived from an EMBL/GenBank/DDBJ whole genome shotgun (WGS) entry which is preliminary data.</text>
</comment>
<dbReference type="InterPro" id="IPR014349">
    <property type="entry name" value="Rieske_Fe-S_prot"/>
</dbReference>
<keyword evidence="11" id="KW-0732">Signal</keyword>
<feature type="region of interest" description="Disordered" evidence="10">
    <location>
        <begin position="140"/>
        <end position="183"/>
    </location>
</feature>
<comment type="cofactor">
    <cofactor evidence="9">
        <name>[2Fe-2S] cluster</name>
        <dbReference type="ChEBI" id="CHEBI:190135"/>
    </cofactor>
</comment>
<keyword evidence="5" id="KW-0408">Iron</keyword>
<feature type="domain" description="Rieske" evidence="12">
    <location>
        <begin position="179"/>
        <end position="270"/>
    </location>
</feature>
<feature type="compositionally biased region" description="Low complexity" evidence="10">
    <location>
        <begin position="141"/>
        <end position="173"/>
    </location>
</feature>
<evidence type="ECO:0000259" key="12">
    <source>
        <dbReference type="PROSITE" id="PS51296"/>
    </source>
</evidence>
<feature type="chain" id="PRO_5038465159" description="Cytochrome bc1 complex Rieske iron-sulfur subunit" evidence="11">
    <location>
        <begin position="25"/>
        <end position="271"/>
    </location>
</feature>
<keyword evidence="6" id="KW-0411">Iron-sulfur</keyword>
<sequence>MTQQIPRRAAVGFVAVGAACAACARYGGPQFPDEGAAGSEKTTTQQDGEVLGKAADVPVGGGKIFEAQKLVVTQPEAGQFKGFSAVCTHQGCVVNEIVDGTINCPCHGSKFKLDGAVDTGPATQPLPAAAVSVNEYGELVTGGAAPPAETTAPETTAPETTAPETTAPDTTAPPGGGGKALTSTAEVPVGGGKILADQEIVVTQPSAGKFMAFSAVCTHQGCIVDQVSGGTINCPCHGSKFKLDGSVSQGPATAPLSARAVKVSGNQISLA</sequence>
<dbReference type="InterPro" id="IPR017941">
    <property type="entry name" value="Rieske_2Fe-2S"/>
</dbReference>
<feature type="domain" description="Rieske" evidence="12">
    <location>
        <begin position="49"/>
        <end position="140"/>
    </location>
</feature>
<evidence type="ECO:0000256" key="6">
    <source>
        <dbReference type="ARBA" id="ARBA00023014"/>
    </source>
</evidence>
<name>A0A4R7VYZ3_9PSEU</name>
<evidence type="ECO:0000256" key="7">
    <source>
        <dbReference type="ARBA" id="ARBA00023157"/>
    </source>
</evidence>